<dbReference type="AlphaFoldDB" id="A0A067CNX2"/>
<feature type="region of interest" description="Disordered" evidence="1">
    <location>
        <begin position="1"/>
        <end position="24"/>
    </location>
</feature>
<gene>
    <name evidence="2" type="ORF">SPRG_04143</name>
</gene>
<name>A0A067CNX2_SAPPC</name>
<accession>A0A067CNX2</accession>
<evidence type="ECO:0000313" key="3">
    <source>
        <dbReference type="Proteomes" id="UP000030745"/>
    </source>
</evidence>
<evidence type="ECO:0000256" key="1">
    <source>
        <dbReference type="SAM" id="MobiDB-lite"/>
    </source>
</evidence>
<feature type="compositionally biased region" description="Basic and acidic residues" evidence="1">
    <location>
        <begin position="9"/>
        <end position="24"/>
    </location>
</feature>
<organism evidence="2 3">
    <name type="scientific">Saprolegnia parasitica (strain CBS 223.65)</name>
    <dbReference type="NCBI Taxonomy" id="695850"/>
    <lineage>
        <taxon>Eukaryota</taxon>
        <taxon>Sar</taxon>
        <taxon>Stramenopiles</taxon>
        <taxon>Oomycota</taxon>
        <taxon>Saprolegniomycetes</taxon>
        <taxon>Saprolegniales</taxon>
        <taxon>Saprolegniaceae</taxon>
        <taxon>Saprolegnia</taxon>
    </lineage>
</organism>
<proteinExistence type="predicted"/>
<sequence length="65" mass="7351">MGCSVTDTVHGDIDPTRMPVNDRGETKKVVDEVGWLRSGDIGVWMFHGRLKSAHRKTNIFKRLQA</sequence>
<dbReference type="Proteomes" id="UP000030745">
    <property type="component" value="Unassembled WGS sequence"/>
</dbReference>
<reference evidence="2 3" key="1">
    <citation type="journal article" date="2013" name="PLoS Genet.">
        <title>Distinctive expansion of potential virulence genes in the genome of the oomycete fish pathogen Saprolegnia parasitica.</title>
        <authorList>
            <person name="Jiang R.H."/>
            <person name="de Bruijn I."/>
            <person name="Haas B.J."/>
            <person name="Belmonte R."/>
            <person name="Lobach L."/>
            <person name="Christie J."/>
            <person name="van den Ackerveken G."/>
            <person name="Bottin A."/>
            <person name="Bulone V."/>
            <person name="Diaz-Moreno S.M."/>
            <person name="Dumas B."/>
            <person name="Fan L."/>
            <person name="Gaulin E."/>
            <person name="Govers F."/>
            <person name="Grenville-Briggs L.J."/>
            <person name="Horner N.R."/>
            <person name="Levin J.Z."/>
            <person name="Mammella M."/>
            <person name="Meijer H.J."/>
            <person name="Morris P."/>
            <person name="Nusbaum C."/>
            <person name="Oome S."/>
            <person name="Phillips A.J."/>
            <person name="van Rooyen D."/>
            <person name="Rzeszutek E."/>
            <person name="Saraiva M."/>
            <person name="Secombes C.J."/>
            <person name="Seidl M.F."/>
            <person name="Snel B."/>
            <person name="Stassen J.H."/>
            <person name="Sykes S."/>
            <person name="Tripathy S."/>
            <person name="van den Berg H."/>
            <person name="Vega-Arreguin J.C."/>
            <person name="Wawra S."/>
            <person name="Young S.K."/>
            <person name="Zeng Q."/>
            <person name="Dieguez-Uribeondo J."/>
            <person name="Russ C."/>
            <person name="Tyler B.M."/>
            <person name="van West P."/>
        </authorList>
    </citation>
    <scope>NUCLEOTIDE SEQUENCE [LARGE SCALE GENOMIC DNA]</scope>
    <source>
        <strain evidence="2 3">CBS 223.65</strain>
    </source>
</reference>
<dbReference type="KEGG" id="spar:SPRG_04143"/>
<dbReference type="SUPFAM" id="SSF56801">
    <property type="entry name" value="Acetyl-CoA synthetase-like"/>
    <property type="match status" value="1"/>
</dbReference>
<dbReference type="RefSeq" id="XP_012198139.1">
    <property type="nucleotide sequence ID" value="XM_012342749.1"/>
</dbReference>
<protein>
    <recommendedName>
        <fullName evidence="4">AMP-dependent synthetase/ligase domain-containing protein</fullName>
    </recommendedName>
</protein>
<dbReference type="STRING" id="695850.A0A067CNX2"/>
<dbReference type="VEuPathDB" id="FungiDB:SPRG_04143"/>
<keyword evidence="3" id="KW-1185">Reference proteome</keyword>
<evidence type="ECO:0000313" key="2">
    <source>
        <dbReference type="EMBL" id="KDO30955.1"/>
    </source>
</evidence>
<dbReference type="GeneID" id="24126609"/>
<dbReference type="EMBL" id="KK583199">
    <property type="protein sequence ID" value="KDO30955.1"/>
    <property type="molecule type" value="Genomic_DNA"/>
</dbReference>
<evidence type="ECO:0008006" key="4">
    <source>
        <dbReference type="Google" id="ProtNLM"/>
    </source>
</evidence>